<gene>
    <name evidence="1" type="ORF">KIN20_003094</name>
</gene>
<accession>A0AAD5MHT4</accession>
<dbReference type="EMBL" id="JAHQIW010000408">
    <property type="protein sequence ID" value="KAJ1347914.1"/>
    <property type="molecule type" value="Genomic_DNA"/>
</dbReference>
<comment type="caution">
    <text evidence="1">The sequence shown here is derived from an EMBL/GenBank/DDBJ whole genome shotgun (WGS) entry which is preliminary data.</text>
</comment>
<protein>
    <submittedName>
        <fullName evidence="1">Uncharacterized protein</fullName>
    </submittedName>
</protein>
<evidence type="ECO:0000313" key="1">
    <source>
        <dbReference type="EMBL" id="KAJ1347914.1"/>
    </source>
</evidence>
<dbReference type="AlphaFoldDB" id="A0AAD5MHT4"/>
<sequence length="144" mass="16352">MEFNFSLSLPAKCSLIRKRSRLLVLPTCSHTDGILRENVGKKKLTGNGIQRVFIEAAKDGIDDCHVYVSRNEAKVKCKPAKNTTWRCVCCGPPEAHKLTWLRGFRDQEGGTPMEHTFIKYTTGYFNRKSNLKESMKNVTLESID</sequence>
<proteinExistence type="predicted"/>
<evidence type="ECO:0000313" key="2">
    <source>
        <dbReference type="Proteomes" id="UP001196413"/>
    </source>
</evidence>
<keyword evidence="2" id="KW-1185">Reference proteome</keyword>
<reference evidence="1" key="1">
    <citation type="submission" date="2021-06" db="EMBL/GenBank/DDBJ databases">
        <title>Parelaphostrongylus tenuis whole genome reference sequence.</title>
        <authorList>
            <person name="Garwood T.J."/>
            <person name="Larsen P.A."/>
            <person name="Fountain-Jones N.M."/>
            <person name="Garbe J.R."/>
            <person name="Macchietto M.G."/>
            <person name="Kania S.A."/>
            <person name="Gerhold R.W."/>
            <person name="Richards J.E."/>
            <person name="Wolf T.M."/>
        </authorList>
    </citation>
    <scope>NUCLEOTIDE SEQUENCE</scope>
    <source>
        <strain evidence="1">MNPRO001-30</strain>
        <tissue evidence="1">Meninges</tissue>
    </source>
</reference>
<dbReference type="Proteomes" id="UP001196413">
    <property type="component" value="Unassembled WGS sequence"/>
</dbReference>
<name>A0AAD5MHT4_PARTN</name>
<organism evidence="1 2">
    <name type="scientific">Parelaphostrongylus tenuis</name>
    <name type="common">Meningeal worm</name>
    <dbReference type="NCBI Taxonomy" id="148309"/>
    <lineage>
        <taxon>Eukaryota</taxon>
        <taxon>Metazoa</taxon>
        <taxon>Ecdysozoa</taxon>
        <taxon>Nematoda</taxon>
        <taxon>Chromadorea</taxon>
        <taxon>Rhabditida</taxon>
        <taxon>Rhabditina</taxon>
        <taxon>Rhabditomorpha</taxon>
        <taxon>Strongyloidea</taxon>
        <taxon>Metastrongylidae</taxon>
        <taxon>Parelaphostrongylus</taxon>
    </lineage>
</organism>